<name>A0A127HRU3_PSEAZ</name>
<protein>
    <submittedName>
        <fullName evidence="1">Uncharacterized protein</fullName>
    </submittedName>
</protein>
<dbReference type="Proteomes" id="UP000070516">
    <property type="component" value="Chromosome"/>
</dbReference>
<reference evidence="1 2" key="1">
    <citation type="submission" date="2016-02" db="EMBL/GenBank/DDBJ databases">
        <title>Complete genome sequence of Pseudomonas azotoformans S4.</title>
        <authorList>
            <person name="Fang Y."/>
            <person name="Wu L."/>
            <person name="Feng G."/>
        </authorList>
    </citation>
    <scope>NUCLEOTIDE SEQUENCE [LARGE SCALE GENOMIC DNA]</scope>
    <source>
        <strain evidence="1 2">S4</strain>
    </source>
</reference>
<proteinExistence type="predicted"/>
<sequence>MLVVSPHQSYLLVQGQCAIDSRSWFILPFGCCSFVGMKALQLVHALKCKIEFKSTDLKLIQISTAFAQY</sequence>
<evidence type="ECO:0000313" key="2">
    <source>
        <dbReference type="Proteomes" id="UP000070516"/>
    </source>
</evidence>
<accession>A0A127HRU3</accession>
<gene>
    <name evidence="1" type="ORF">AYR47_02610</name>
</gene>
<organism evidence="1 2">
    <name type="scientific">Pseudomonas azotoformans</name>
    <dbReference type="NCBI Taxonomy" id="47878"/>
    <lineage>
        <taxon>Bacteria</taxon>
        <taxon>Pseudomonadati</taxon>
        <taxon>Pseudomonadota</taxon>
        <taxon>Gammaproteobacteria</taxon>
        <taxon>Pseudomonadales</taxon>
        <taxon>Pseudomonadaceae</taxon>
        <taxon>Pseudomonas</taxon>
    </lineage>
</organism>
<dbReference type="EMBL" id="CP014546">
    <property type="protein sequence ID" value="AMN77282.1"/>
    <property type="molecule type" value="Genomic_DNA"/>
</dbReference>
<evidence type="ECO:0000313" key="1">
    <source>
        <dbReference type="EMBL" id="AMN77282.1"/>
    </source>
</evidence>
<dbReference type="AlphaFoldDB" id="A0A127HRU3"/>
<dbReference type="KEGG" id="pazo:AYR47_02610"/>